<dbReference type="OrthoDB" id="10248398at2759"/>
<dbReference type="Pfam" id="PF05603">
    <property type="entry name" value="Hikeshi-like_N"/>
    <property type="match status" value="1"/>
</dbReference>
<dbReference type="EMBL" id="KL596637">
    <property type="protein sequence ID" value="KER32126.1"/>
    <property type="molecule type" value="Genomic_DNA"/>
</dbReference>
<name>A0A074ZYH7_OPIVI</name>
<organism evidence="2 3">
    <name type="scientific">Opisthorchis viverrini</name>
    <name type="common">Southeast Asian liver fluke</name>
    <dbReference type="NCBI Taxonomy" id="6198"/>
    <lineage>
        <taxon>Eukaryota</taxon>
        <taxon>Metazoa</taxon>
        <taxon>Spiralia</taxon>
        <taxon>Lophotrochozoa</taxon>
        <taxon>Platyhelminthes</taxon>
        <taxon>Trematoda</taxon>
        <taxon>Digenea</taxon>
        <taxon>Opisthorchiida</taxon>
        <taxon>Opisthorchiata</taxon>
        <taxon>Opisthorchiidae</taxon>
        <taxon>Opisthorchis</taxon>
    </lineage>
</organism>
<dbReference type="KEGG" id="ovi:T265_12855"/>
<dbReference type="GO" id="GO:0030544">
    <property type="term" value="F:Hsp70 protein binding"/>
    <property type="evidence" value="ECO:0007669"/>
    <property type="project" value="TreeGrafter"/>
</dbReference>
<dbReference type="AlphaFoldDB" id="A0A074ZYH7"/>
<dbReference type="CTD" id="20327023"/>
<dbReference type="GO" id="GO:0005829">
    <property type="term" value="C:cytosol"/>
    <property type="evidence" value="ECO:0007669"/>
    <property type="project" value="TreeGrafter"/>
</dbReference>
<accession>A0A074ZYH7</accession>
<protein>
    <submittedName>
        <fullName evidence="2">Uncharacterized protein</fullName>
    </submittedName>
</protein>
<evidence type="ECO:0000313" key="3">
    <source>
        <dbReference type="Proteomes" id="UP000054324"/>
    </source>
</evidence>
<keyword evidence="3" id="KW-1185">Reference proteome</keyword>
<dbReference type="Proteomes" id="UP000054324">
    <property type="component" value="Unassembled WGS sequence"/>
</dbReference>
<evidence type="ECO:0000256" key="1">
    <source>
        <dbReference type="ARBA" id="ARBA00006623"/>
    </source>
</evidence>
<dbReference type="InterPro" id="IPR031318">
    <property type="entry name" value="OPI10"/>
</dbReference>
<comment type="similarity">
    <text evidence="1">Belongs to the OPI10 family.</text>
</comment>
<proteinExistence type="inferred from homology"/>
<reference evidence="2 3" key="1">
    <citation type="submission" date="2013-11" db="EMBL/GenBank/DDBJ databases">
        <title>Opisthorchis viverrini - life in the bile duct.</title>
        <authorList>
            <person name="Young N.D."/>
            <person name="Nagarajan N."/>
            <person name="Lin S.J."/>
            <person name="Korhonen P.K."/>
            <person name="Jex A.R."/>
            <person name="Hall R.S."/>
            <person name="Safavi-Hemami H."/>
            <person name="Kaewkong W."/>
            <person name="Bertrand D."/>
            <person name="Gao S."/>
            <person name="Seet Q."/>
            <person name="Wongkham S."/>
            <person name="Teh B.T."/>
            <person name="Wongkham C."/>
            <person name="Intapan P.M."/>
            <person name="Maleewong W."/>
            <person name="Yang X."/>
            <person name="Hu M."/>
            <person name="Wang Z."/>
            <person name="Hofmann A."/>
            <person name="Sternberg P.W."/>
            <person name="Tan P."/>
            <person name="Wang J."/>
            <person name="Gasser R.B."/>
        </authorList>
    </citation>
    <scope>NUCLEOTIDE SEQUENCE [LARGE SCALE GENOMIC DNA]</scope>
</reference>
<dbReference type="GO" id="GO:0006606">
    <property type="term" value="P:protein import into nucleus"/>
    <property type="evidence" value="ECO:0007669"/>
    <property type="project" value="TreeGrafter"/>
</dbReference>
<evidence type="ECO:0000313" key="2">
    <source>
        <dbReference type="EMBL" id="KER32126.1"/>
    </source>
</evidence>
<dbReference type="GeneID" id="20327023"/>
<gene>
    <name evidence="2" type="ORF">T265_12855</name>
</gene>
<dbReference type="PANTHER" id="PTHR12925:SF0">
    <property type="entry name" value="PROTEIN HIKESHI"/>
    <property type="match status" value="1"/>
</dbReference>
<sequence>MFGAIVAGQLVQTEFVLVCENKFLLKLAPFGDVNHLVVFLTGTTFFPDGMGGGVYLGLPEDNFVAWHFLGTLSNDHPSAIYKIGNLRKGVQRQKSEHPFSASFGLSPTNGTVVEAQLGISVEPLVNLPPKSDGLESQLTNADHMTRFTRFAAENLFNYVASFARESLSPSDPLVPLSAIKSWFDTMLHKLNLDPSFWKK</sequence>
<dbReference type="InterPro" id="IPR048364">
    <property type="entry name" value="Hikeshi-like_C"/>
</dbReference>
<dbReference type="PANTHER" id="PTHR12925">
    <property type="entry name" value="HIKESHI FAMILY MEMBER"/>
    <property type="match status" value="1"/>
</dbReference>
<dbReference type="GO" id="GO:0061608">
    <property type="term" value="F:nuclear import signal receptor activity"/>
    <property type="evidence" value="ECO:0007669"/>
    <property type="project" value="TreeGrafter"/>
</dbReference>
<dbReference type="InterPro" id="IPR008493">
    <property type="entry name" value="Hikeshi-like_N"/>
</dbReference>
<dbReference type="RefSeq" id="XP_009164154.1">
    <property type="nucleotide sequence ID" value="XM_009165890.1"/>
</dbReference>
<dbReference type="STRING" id="6198.A0A074ZYH7"/>
<dbReference type="Pfam" id="PF21057">
    <property type="entry name" value="Hikeshi-like_C"/>
    <property type="match status" value="1"/>
</dbReference>
<dbReference type="GO" id="GO:0005634">
    <property type="term" value="C:nucleus"/>
    <property type="evidence" value="ECO:0007669"/>
    <property type="project" value="TreeGrafter"/>
</dbReference>